<keyword evidence="4 6" id="KW-0694">RNA-binding</keyword>
<feature type="binding site" evidence="6">
    <location>
        <position position="64"/>
    </location>
    <ligand>
        <name>tRNA</name>
        <dbReference type="ChEBI" id="CHEBI:17843"/>
    </ligand>
</feature>
<comment type="subunit">
    <text evidence="6">Monomer.</text>
</comment>
<keyword evidence="2 6" id="KW-0820">tRNA-binding</keyword>
<sequence length="187" mass="20308">MKLIVGLGNPGPEYARTRHNLGYLVVTALAENWRISLKNQKLDALWGQGRVNREPVILAKPLTYMNLSGRAVANLLNYWKLLPADLIVIHDDLDVPFGRLKLVFGGGAGGHRGVLSIMNALDTAQFYRVKLGIGRPPAGMTAEAYVLQPFGPEEFQDAIALVQKAAQAVQVLVTEGLAAAQNRFHGA</sequence>
<dbReference type="GO" id="GO:0004045">
    <property type="term" value="F:peptidyl-tRNA hydrolase activity"/>
    <property type="evidence" value="ECO:0007669"/>
    <property type="project" value="UniProtKB-UniRule"/>
</dbReference>
<keyword evidence="6" id="KW-0963">Cytoplasm</keyword>
<evidence type="ECO:0000256" key="2">
    <source>
        <dbReference type="ARBA" id="ARBA00022555"/>
    </source>
</evidence>
<comment type="function">
    <text evidence="6">Hydrolyzes ribosome-free peptidyl-tRNAs (with 1 or more amino acids incorporated), which drop off the ribosome during protein synthesis, or as a result of ribosome stalling.</text>
</comment>
<dbReference type="Pfam" id="PF01195">
    <property type="entry name" value="Pept_tRNA_hydro"/>
    <property type="match status" value="1"/>
</dbReference>
<accession>A0A7C3WJN0</accession>
<dbReference type="InterPro" id="IPR036416">
    <property type="entry name" value="Pept_tRNA_hydro_sf"/>
</dbReference>
<feature type="site" description="Stabilizes the basic form of H active site to accept a proton" evidence="6">
    <location>
        <position position="91"/>
    </location>
</feature>
<feature type="binding site" evidence="6">
    <location>
        <position position="66"/>
    </location>
    <ligand>
        <name>tRNA</name>
        <dbReference type="ChEBI" id="CHEBI:17843"/>
    </ligand>
</feature>
<gene>
    <name evidence="6" type="primary">pth</name>
    <name evidence="7" type="ORF">ENV62_06835</name>
</gene>
<dbReference type="PANTHER" id="PTHR17224:SF1">
    <property type="entry name" value="PEPTIDYL-TRNA HYDROLASE"/>
    <property type="match status" value="1"/>
</dbReference>
<keyword evidence="3 6" id="KW-0378">Hydrolase</keyword>
<feature type="active site" description="Proton acceptor" evidence="6">
    <location>
        <position position="19"/>
    </location>
</feature>
<dbReference type="EC" id="3.1.1.29" evidence="1 6"/>
<dbReference type="SUPFAM" id="SSF53178">
    <property type="entry name" value="Peptidyl-tRNA hydrolase-like"/>
    <property type="match status" value="1"/>
</dbReference>
<comment type="similarity">
    <text evidence="6">Belongs to the PTH family.</text>
</comment>
<dbReference type="GO" id="GO:0072344">
    <property type="term" value="P:rescue of stalled ribosome"/>
    <property type="evidence" value="ECO:0007669"/>
    <property type="project" value="UniProtKB-UniRule"/>
</dbReference>
<dbReference type="GO" id="GO:0000049">
    <property type="term" value="F:tRNA binding"/>
    <property type="evidence" value="ECO:0007669"/>
    <property type="project" value="UniProtKB-UniRule"/>
</dbReference>
<dbReference type="FunFam" id="3.40.50.1470:FF:000001">
    <property type="entry name" value="Peptidyl-tRNA hydrolase"/>
    <property type="match status" value="1"/>
</dbReference>
<comment type="caution">
    <text evidence="7">The sequence shown here is derived from an EMBL/GenBank/DDBJ whole genome shotgun (WGS) entry which is preliminary data.</text>
</comment>
<comment type="catalytic activity">
    <reaction evidence="6">
        <text>an N-acyl-L-alpha-aminoacyl-tRNA + H2O = an N-acyl-L-amino acid + a tRNA + H(+)</text>
        <dbReference type="Rhea" id="RHEA:54448"/>
        <dbReference type="Rhea" id="RHEA-COMP:10123"/>
        <dbReference type="Rhea" id="RHEA-COMP:13883"/>
        <dbReference type="ChEBI" id="CHEBI:15377"/>
        <dbReference type="ChEBI" id="CHEBI:15378"/>
        <dbReference type="ChEBI" id="CHEBI:59874"/>
        <dbReference type="ChEBI" id="CHEBI:78442"/>
        <dbReference type="ChEBI" id="CHEBI:138191"/>
        <dbReference type="EC" id="3.1.1.29"/>
    </reaction>
</comment>
<comment type="function">
    <text evidence="6">Catalyzes the release of premature peptidyl moieties from peptidyl-tRNA molecules trapped in stalled 50S ribosomal subunits, and thus maintains levels of free tRNAs and 50S ribosomes.</text>
</comment>
<feature type="binding site" evidence="6">
    <location>
        <position position="14"/>
    </location>
    <ligand>
        <name>tRNA</name>
        <dbReference type="ChEBI" id="CHEBI:17843"/>
    </ligand>
</feature>
<proteinExistence type="inferred from homology"/>
<evidence type="ECO:0000256" key="4">
    <source>
        <dbReference type="ARBA" id="ARBA00022884"/>
    </source>
</evidence>
<dbReference type="GO" id="GO:0005737">
    <property type="term" value="C:cytoplasm"/>
    <property type="evidence" value="ECO:0007669"/>
    <property type="project" value="UniProtKB-SubCell"/>
</dbReference>
<dbReference type="AlphaFoldDB" id="A0A7C3WJN0"/>
<dbReference type="PANTHER" id="PTHR17224">
    <property type="entry name" value="PEPTIDYL-TRNA HYDROLASE"/>
    <property type="match status" value="1"/>
</dbReference>
<dbReference type="EMBL" id="DTHB01000046">
    <property type="protein sequence ID" value="HGB14931.1"/>
    <property type="molecule type" value="Genomic_DNA"/>
</dbReference>
<reference evidence="7" key="1">
    <citation type="journal article" date="2020" name="mSystems">
        <title>Genome- and Community-Level Interaction Insights into Carbon Utilization and Element Cycling Functions of Hydrothermarchaeota in Hydrothermal Sediment.</title>
        <authorList>
            <person name="Zhou Z."/>
            <person name="Liu Y."/>
            <person name="Xu W."/>
            <person name="Pan J."/>
            <person name="Luo Z.H."/>
            <person name="Li M."/>
        </authorList>
    </citation>
    <scope>NUCLEOTIDE SEQUENCE [LARGE SCALE GENOMIC DNA]</scope>
    <source>
        <strain evidence="7">SpSt-776</strain>
    </source>
</reference>
<dbReference type="NCBIfam" id="TIGR00447">
    <property type="entry name" value="pth"/>
    <property type="match status" value="1"/>
</dbReference>
<dbReference type="GO" id="GO:0006515">
    <property type="term" value="P:protein quality control for misfolded or incompletely synthesized proteins"/>
    <property type="evidence" value="ECO:0007669"/>
    <property type="project" value="UniProtKB-UniRule"/>
</dbReference>
<dbReference type="Gene3D" id="3.40.50.1470">
    <property type="entry name" value="Peptidyl-tRNA hydrolase"/>
    <property type="match status" value="1"/>
</dbReference>
<comment type="caution">
    <text evidence="6">Lacks conserved residue(s) required for the propagation of feature annotation.</text>
</comment>
<evidence type="ECO:0000256" key="5">
    <source>
        <dbReference type="ARBA" id="ARBA00050038"/>
    </source>
</evidence>
<dbReference type="CDD" id="cd00462">
    <property type="entry name" value="PTH"/>
    <property type="match status" value="1"/>
</dbReference>
<dbReference type="HAMAP" id="MF_00083">
    <property type="entry name" value="Pept_tRNA_hydro_bact"/>
    <property type="match status" value="1"/>
</dbReference>
<dbReference type="InterPro" id="IPR001328">
    <property type="entry name" value="Pept_tRNA_hydro"/>
</dbReference>
<comment type="subcellular location">
    <subcellularLocation>
        <location evidence="6">Cytoplasm</location>
    </subcellularLocation>
</comment>
<protein>
    <recommendedName>
        <fullName evidence="5 6">Peptidyl-tRNA hydrolase</fullName>
        <shortName evidence="6">Pth</shortName>
        <ecNumber evidence="1 6">3.1.1.29</ecNumber>
    </recommendedName>
</protein>
<feature type="site" description="Discriminates between blocked and unblocked aminoacyl-tRNA" evidence="6">
    <location>
        <position position="9"/>
    </location>
</feature>
<evidence type="ECO:0000256" key="6">
    <source>
        <dbReference type="HAMAP-Rule" id="MF_00083"/>
    </source>
</evidence>
<evidence type="ECO:0000256" key="3">
    <source>
        <dbReference type="ARBA" id="ARBA00022801"/>
    </source>
</evidence>
<evidence type="ECO:0000256" key="1">
    <source>
        <dbReference type="ARBA" id="ARBA00013260"/>
    </source>
</evidence>
<evidence type="ECO:0000313" key="7">
    <source>
        <dbReference type="EMBL" id="HGB14931.1"/>
    </source>
</evidence>
<organism evidence="7">
    <name type="scientific">Desulfobacca acetoxidans</name>
    <dbReference type="NCBI Taxonomy" id="60893"/>
    <lineage>
        <taxon>Bacteria</taxon>
        <taxon>Pseudomonadati</taxon>
        <taxon>Thermodesulfobacteriota</taxon>
        <taxon>Desulfobaccia</taxon>
        <taxon>Desulfobaccales</taxon>
        <taxon>Desulfobaccaceae</taxon>
        <taxon>Desulfobacca</taxon>
    </lineage>
</organism>
<name>A0A7C3WJN0_9BACT</name>